<dbReference type="Proteomes" id="UP001183629">
    <property type="component" value="Unassembled WGS sequence"/>
</dbReference>
<organism evidence="4 5">
    <name type="scientific">Catenuloplanes niger</name>
    <dbReference type="NCBI Taxonomy" id="587534"/>
    <lineage>
        <taxon>Bacteria</taxon>
        <taxon>Bacillati</taxon>
        <taxon>Actinomycetota</taxon>
        <taxon>Actinomycetes</taxon>
        <taxon>Micromonosporales</taxon>
        <taxon>Micromonosporaceae</taxon>
        <taxon>Catenuloplanes</taxon>
    </lineage>
</organism>
<keyword evidence="2" id="KW-0812">Transmembrane</keyword>
<accession>A0AAE3ZKA9</accession>
<protein>
    <recommendedName>
        <fullName evidence="6">Secreted protein</fullName>
    </recommendedName>
</protein>
<feature type="signal peptide" evidence="3">
    <location>
        <begin position="1"/>
        <end position="35"/>
    </location>
</feature>
<feature type="chain" id="PRO_5042007070" description="Secreted protein" evidence="3">
    <location>
        <begin position="36"/>
        <end position="519"/>
    </location>
</feature>
<gene>
    <name evidence="4" type="ORF">J2S44_000521</name>
</gene>
<dbReference type="RefSeq" id="WP_310408695.1">
    <property type="nucleotide sequence ID" value="NZ_JAVDYC010000001.1"/>
</dbReference>
<evidence type="ECO:0000313" key="4">
    <source>
        <dbReference type="EMBL" id="MDR7320271.1"/>
    </source>
</evidence>
<keyword evidence="2" id="KW-1133">Transmembrane helix</keyword>
<dbReference type="EMBL" id="JAVDYC010000001">
    <property type="protein sequence ID" value="MDR7320271.1"/>
    <property type="molecule type" value="Genomic_DNA"/>
</dbReference>
<sequence>MNIDARRGTRRTLTLLLVLAASAVALLAPATAARADGVAGADVQVAQTLGERELTVILRRVAGIPGPLHVDVLTHTGSPPGELRLAVAPAGAASDVDVGARVGVPGAATTVRLGAAAGSHPAVLTVDRAGPWELWLDDGTRRARIPFEVPRLVSSPAERTVYLGFVAAGVLLAVTLAVAVRARNGGWVFLPAGGIVAACAAAVTAALLSASMPEPVAHADPTVDGANDPYAVLRADSAHESRPPVQLTMSGTPARSGEPVTVRFGLTDGGTGLPADDVLVHDAALMHLLVVGPAGRLWHLHPVMTGPGAFEVLFTAPYAGHYAVSAELSRRGGGLQLIRSPRGFTVDGTPPPAGPAAPGDAGSPVVASGSRVAGAAGAVPVRLSTPDRLVAGAPALLTARVGDTATLQPWLGMVGHMIVVGPLDADRPDTGAATQEAEVWAHSHSMGAMSHDSHARTMSGLMPRAGDSPADETVAAYGPDVSFVYAFPSPGTYRVWIQAERDFTVLTAGYLLTVTGDGR</sequence>
<evidence type="ECO:0008006" key="6">
    <source>
        <dbReference type="Google" id="ProtNLM"/>
    </source>
</evidence>
<feature type="region of interest" description="Disordered" evidence="1">
    <location>
        <begin position="343"/>
        <end position="364"/>
    </location>
</feature>
<evidence type="ECO:0000256" key="3">
    <source>
        <dbReference type="SAM" id="SignalP"/>
    </source>
</evidence>
<keyword evidence="5" id="KW-1185">Reference proteome</keyword>
<keyword evidence="2" id="KW-0472">Membrane</keyword>
<dbReference type="AlphaFoldDB" id="A0AAE3ZKA9"/>
<feature type="transmembrane region" description="Helical" evidence="2">
    <location>
        <begin position="187"/>
        <end position="208"/>
    </location>
</feature>
<comment type="caution">
    <text evidence="4">The sequence shown here is derived from an EMBL/GenBank/DDBJ whole genome shotgun (WGS) entry which is preliminary data.</text>
</comment>
<proteinExistence type="predicted"/>
<reference evidence="4 5" key="1">
    <citation type="submission" date="2023-07" db="EMBL/GenBank/DDBJ databases">
        <title>Sequencing the genomes of 1000 actinobacteria strains.</title>
        <authorList>
            <person name="Klenk H.-P."/>
        </authorList>
    </citation>
    <scope>NUCLEOTIDE SEQUENCE [LARGE SCALE GENOMIC DNA]</scope>
    <source>
        <strain evidence="4 5">DSM 44711</strain>
    </source>
</reference>
<evidence type="ECO:0000313" key="5">
    <source>
        <dbReference type="Proteomes" id="UP001183629"/>
    </source>
</evidence>
<name>A0AAE3ZKA9_9ACTN</name>
<feature type="transmembrane region" description="Helical" evidence="2">
    <location>
        <begin position="161"/>
        <end position="180"/>
    </location>
</feature>
<evidence type="ECO:0000256" key="2">
    <source>
        <dbReference type="SAM" id="Phobius"/>
    </source>
</evidence>
<evidence type="ECO:0000256" key="1">
    <source>
        <dbReference type="SAM" id="MobiDB-lite"/>
    </source>
</evidence>
<keyword evidence="3" id="KW-0732">Signal</keyword>